<keyword evidence="2" id="KW-0863">Zinc-finger</keyword>
<dbReference type="PANTHER" id="PTHR38777:SF1">
    <property type="entry name" value="DNAK SUPPRESSOR PROTEIN"/>
    <property type="match status" value="1"/>
</dbReference>
<evidence type="ECO:0000256" key="1">
    <source>
        <dbReference type="ARBA" id="ARBA00022723"/>
    </source>
</evidence>
<dbReference type="NCBIfam" id="TIGR02419">
    <property type="entry name" value="C4_traR_proteo"/>
    <property type="match status" value="1"/>
</dbReference>
<sequence>MADIADFANDLVQERLDQALAARNANKSAVASHSFMFCEKCETPIPLERRLAIPGCTQCVMCQSIDEARKARHAR</sequence>
<organism evidence="6 7">
    <name type="scientific">Pseudomonas marginalis</name>
    <name type="common">Pseudomonas panacis</name>
    <dbReference type="NCBI Taxonomy" id="298"/>
    <lineage>
        <taxon>Bacteria</taxon>
        <taxon>Pseudomonadati</taxon>
        <taxon>Pseudomonadota</taxon>
        <taxon>Gammaproteobacteria</taxon>
        <taxon>Pseudomonadales</taxon>
        <taxon>Pseudomonadaceae</taxon>
        <taxon>Pseudomonas</taxon>
    </lineage>
</organism>
<dbReference type="RefSeq" id="WP_074847154.1">
    <property type="nucleotide sequence ID" value="NZ_FNSU01000003.1"/>
</dbReference>
<feature type="zinc finger region" description="dksA C4-type" evidence="4">
    <location>
        <begin position="38"/>
        <end position="62"/>
    </location>
</feature>
<keyword evidence="1" id="KW-0479">Metal-binding</keyword>
<dbReference type="InterPro" id="IPR020458">
    <property type="entry name" value="Znf_DskA_TraR_CS"/>
</dbReference>
<dbReference type="GO" id="GO:0008270">
    <property type="term" value="F:zinc ion binding"/>
    <property type="evidence" value="ECO:0007669"/>
    <property type="project" value="UniProtKB-KW"/>
</dbReference>
<keyword evidence="3" id="KW-0862">Zinc</keyword>
<protein>
    <submittedName>
        <fullName evidence="6">TraR/DksA family transcriptional regulator</fullName>
    </submittedName>
</protein>
<evidence type="ECO:0000256" key="4">
    <source>
        <dbReference type="PROSITE-ProRule" id="PRU00510"/>
    </source>
</evidence>
<evidence type="ECO:0000313" key="7">
    <source>
        <dbReference type="Proteomes" id="UP000316123"/>
    </source>
</evidence>
<name>A0A9X9BRR2_PSEMA</name>
<dbReference type="PROSITE" id="PS51128">
    <property type="entry name" value="ZF_DKSA_2"/>
    <property type="match status" value="1"/>
</dbReference>
<dbReference type="PROSITE" id="PS01102">
    <property type="entry name" value="ZF_DKSA_1"/>
    <property type="match status" value="1"/>
</dbReference>
<dbReference type="AlphaFoldDB" id="A0A9X9BRR2"/>
<dbReference type="PANTHER" id="PTHR38777">
    <property type="entry name" value="FELS-2 PROPHAGE PROTEIN"/>
    <property type="match status" value="1"/>
</dbReference>
<dbReference type="Proteomes" id="UP000316123">
    <property type="component" value="Unassembled WGS sequence"/>
</dbReference>
<evidence type="ECO:0000313" key="6">
    <source>
        <dbReference type="EMBL" id="TWR59376.1"/>
    </source>
</evidence>
<dbReference type="InterPro" id="IPR012783">
    <property type="entry name" value="Znf_C4_TraR"/>
</dbReference>
<dbReference type="Pfam" id="PF01258">
    <property type="entry name" value="zf-dskA_traR"/>
    <property type="match status" value="1"/>
</dbReference>
<dbReference type="SUPFAM" id="SSF57716">
    <property type="entry name" value="Glucocorticoid receptor-like (DNA-binding domain)"/>
    <property type="match status" value="1"/>
</dbReference>
<evidence type="ECO:0000256" key="3">
    <source>
        <dbReference type="ARBA" id="ARBA00022833"/>
    </source>
</evidence>
<reference evidence="6 7" key="1">
    <citation type="submission" date="2019-06" db="EMBL/GenBank/DDBJ databases">
        <title>Pseudomonas bimorpha sp. nov. isolated from bovine raw milk and skim milk concentrate.</title>
        <authorList>
            <person name="Hofmann K."/>
            <person name="Huptas C."/>
            <person name="Doll E."/>
            <person name="Scherer S."/>
            <person name="Wenning M."/>
        </authorList>
    </citation>
    <scope>NUCLEOTIDE SEQUENCE [LARGE SCALE GENOMIC DNA]</scope>
    <source>
        <strain evidence="6 7">DSM 13124</strain>
    </source>
</reference>
<dbReference type="InterPro" id="IPR000962">
    <property type="entry name" value="Znf_DskA_TraR"/>
</dbReference>
<dbReference type="GO" id="GO:1900378">
    <property type="term" value="P:positive regulation of secondary metabolite biosynthetic process"/>
    <property type="evidence" value="ECO:0007669"/>
    <property type="project" value="TreeGrafter"/>
</dbReference>
<gene>
    <name evidence="6" type="ORF">FIV41_14875</name>
</gene>
<evidence type="ECO:0000259" key="5">
    <source>
        <dbReference type="Pfam" id="PF01258"/>
    </source>
</evidence>
<feature type="domain" description="Zinc finger DksA/TraR C4-type" evidence="5">
    <location>
        <begin position="37"/>
        <end position="67"/>
    </location>
</feature>
<dbReference type="EMBL" id="VFEQ01000008">
    <property type="protein sequence ID" value="TWR59376.1"/>
    <property type="molecule type" value="Genomic_DNA"/>
</dbReference>
<comment type="caution">
    <text evidence="6">The sequence shown here is derived from an EMBL/GenBank/DDBJ whole genome shotgun (WGS) entry which is preliminary data.</text>
</comment>
<evidence type="ECO:0000256" key="2">
    <source>
        <dbReference type="ARBA" id="ARBA00022771"/>
    </source>
</evidence>
<proteinExistence type="predicted"/>
<accession>A0A9X9BRR2</accession>
<dbReference type="Gene3D" id="1.20.120.910">
    <property type="entry name" value="DksA, coiled-coil domain"/>
    <property type="match status" value="1"/>
</dbReference>
<dbReference type="OrthoDB" id="962301at2"/>